<comment type="similarity">
    <text evidence="2">Belongs to the complex I subunit 4L family.</text>
</comment>
<evidence type="ECO:0000256" key="1">
    <source>
        <dbReference type="ARBA" id="ARBA00004141"/>
    </source>
</evidence>
<evidence type="ECO:0000256" key="10">
    <source>
        <dbReference type="ARBA" id="ARBA00049551"/>
    </source>
</evidence>
<organism evidence="12">
    <name type="scientific">Eubasilissa regina</name>
    <name type="common">Caddisfly</name>
    <dbReference type="NCBI Taxonomy" id="1435191"/>
    <lineage>
        <taxon>Eukaryota</taxon>
        <taxon>Metazoa</taxon>
        <taxon>Ecdysozoa</taxon>
        <taxon>Arthropoda</taxon>
        <taxon>Hexapoda</taxon>
        <taxon>Insecta</taxon>
        <taxon>Pterygota</taxon>
        <taxon>Neoptera</taxon>
        <taxon>Endopterygota</taxon>
        <taxon>Trichoptera</taxon>
        <taxon>Integripalpia</taxon>
        <taxon>Plenitentoria</taxon>
        <taxon>Phryganeoidea</taxon>
        <taxon>Phryganeidae</taxon>
        <taxon>Phryganeinae</taxon>
        <taxon>Eubasilissa</taxon>
    </lineage>
</organism>
<evidence type="ECO:0000256" key="4">
    <source>
        <dbReference type="ARBA" id="ARBA00022692"/>
    </source>
</evidence>
<accession>A0A342CFH2</accession>
<evidence type="ECO:0000256" key="6">
    <source>
        <dbReference type="ARBA" id="ARBA00022989"/>
    </source>
</evidence>
<dbReference type="GO" id="GO:0016020">
    <property type="term" value="C:membrane"/>
    <property type="evidence" value="ECO:0007669"/>
    <property type="project" value="UniProtKB-SubCell"/>
</dbReference>
<keyword evidence="6 11" id="KW-1133">Transmembrane helix</keyword>
<dbReference type="AlphaFoldDB" id="A0A342CFH2"/>
<keyword evidence="7" id="KW-0520">NAD</keyword>
<evidence type="ECO:0000256" key="9">
    <source>
        <dbReference type="ARBA" id="ARBA00031586"/>
    </source>
</evidence>
<feature type="transmembrane region" description="Helical" evidence="11">
    <location>
        <begin position="30"/>
        <end position="51"/>
    </location>
</feature>
<evidence type="ECO:0000313" key="12">
    <source>
        <dbReference type="EMBL" id="AHC32048.1"/>
    </source>
</evidence>
<keyword evidence="5" id="KW-1278">Translocase</keyword>
<dbReference type="InterPro" id="IPR039428">
    <property type="entry name" value="NUOK/Mnh_C1-like"/>
</dbReference>
<keyword evidence="4 11" id="KW-0812">Transmembrane</keyword>
<comment type="subcellular location">
    <subcellularLocation>
        <location evidence="1">Membrane</location>
        <topology evidence="1">Multi-pass membrane protein</topology>
    </subcellularLocation>
</comment>
<comment type="catalytic activity">
    <reaction evidence="10">
        <text>a ubiquinone + NADH + 5 H(+)(in) = a ubiquinol + NAD(+) + 4 H(+)(out)</text>
        <dbReference type="Rhea" id="RHEA:29091"/>
        <dbReference type="Rhea" id="RHEA-COMP:9565"/>
        <dbReference type="Rhea" id="RHEA-COMP:9566"/>
        <dbReference type="ChEBI" id="CHEBI:15378"/>
        <dbReference type="ChEBI" id="CHEBI:16389"/>
        <dbReference type="ChEBI" id="CHEBI:17976"/>
        <dbReference type="ChEBI" id="CHEBI:57540"/>
        <dbReference type="ChEBI" id="CHEBI:57945"/>
        <dbReference type="EC" id="7.1.1.2"/>
    </reaction>
</comment>
<dbReference type="Gene3D" id="1.10.287.3510">
    <property type="match status" value="1"/>
</dbReference>
<reference evidence="12" key="1">
    <citation type="submission" date="2013-10" db="EMBL/GenBank/DDBJ databases">
        <authorList>
            <person name="Chen S.I."/>
        </authorList>
    </citation>
    <scope>NUCLEOTIDE SEQUENCE</scope>
</reference>
<keyword evidence="12" id="KW-0496">Mitochondrion</keyword>
<sequence>MKNMYLMNFIMINYLIGNFMYSLNRKHLLIILLSLEFIMLNLFFLIYLYTVSLGNSMYFMVLFMVLSVCEGVLGISILMYMIRIFGNDYVRIFSII</sequence>
<dbReference type="EMBL" id="KF717094">
    <property type="protein sequence ID" value="AHC32048.1"/>
    <property type="molecule type" value="Genomic_DNA"/>
</dbReference>
<protein>
    <recommendedName>
        <fullName evidence="3">NADH-ubiquinone oxidoreductase chain 4L</fullName>
    </recommendedName>
    <alternativeName>
        <fullName evidence="9">NADH dehydrogenase subunit 4L</fullName>
    </alternativeName>
</protein>
<evidence type="ECO:0000256" key="8">
    <source>
        <dbReference type="ARBA" id="ARBA00023136"/>
    </source>
</evidence>
<proteinExistence type="inferred from homology"/>
<evidence type="ECO:0000256" key="7">
    <source>
        <dbReference type="ARBA" id="ARBA00023027"/>
    </source>
</evidence>
<evidence type="ECO:0000256" key="2">
    <source>
        <dbReference type="ARBA" id="ARBA00010519"/>
    </source>
</evidence>
<gene>
    <name evidence="12" type="primary">ND4L</name>
</gene>
<evidence type="ECO:0000256" key="3">
    <source>
        <dbReference type="ARBA" id="ARBA00016612"/>
    </source>
</evidence>
<name>A0A342CFH2_EUBRE</name>
<evidence type="ECO:0000256" key="11">
    <source>
        <dbReference type="SAM" id="Phobius"/>
    </source>
</evidence>
<feature type="transmembrane region" description="Helical" evidence="11">
    <location>
        <begin position="57"/>
        <end position="82"/>
    </location>
</feature>
<dbReference type="Pfam" id="PF00420">
    <property type="entry name" value="Oxidored_q2"/>
    <property type="match status" value="1"/>
</dbReference>
<geneLocation type="mitochondrion" evidence="12"/>
<feature type="transmembrane region" description="Helical" evidence="11">
    <location>
        <begin position="6"/>
        <end position="23"/>
    </location>
</feature>
<dbReference type="GO" id="GO:0008137">
    <property type="term" value="F:NADH dehydrogenase (ubiquinone) activity"/>
    <property type="evidence" value="ECO:0007669"/>
    <property type="project" value="UniProtKB-EC"/>
</dbReference>
<keyword evidence="8 11" id="KW-0472">Membrane</keyword>
<evidence type="ECO:0000256" key="5">
    <source>
        <dbReference type="ARBA" id="ARBA00022967"/>
    </source>
</evidence>